<dbReference type="InterPro" id="IPR022877">
    <property type="entry name" value="UPF0173"/>
</dbReference>
<dbReference type="AlphaFoldDB" id="A0A1D3L353"/>
<dbReference type="Gene3D" id="3.60.15.10">
    <property type="entry name" value="Ribonuclease Z/Hydroxyacylglutathione hydrolase-like"/>
    <property type="match status" value="1"/>
</dbReference>
<evidence type="ECO:0000259" key="3">
    <source>
        <dbReference type="SMART" id="SM00849"/>
    </source>
</evidence>
<keyword evidence="5" id="KW-1185">Reference proteome</keyword>
<dbReference type="SUPFAM" id="SSF56281">
    <property type="entry name" value="Metallo-hydrolase/oxidoreductase"/>
    <property type="match status" value="1"/>
</dbReference>
<organism evidence="4 5">
    <name type="scientific">Methanobacterium congolense</name>
    <dbReference type="NCBI Taxonomy" id="118062"/>
    <lineage>
        <taxon>Archaea</taxon>
        <taxon>Methanobacteriati</taxon>
        <taxon>Methanobacteriota</taxon>
        <taxon>Methanomada group</taxon>
        <taxon>Methanobacteria</taxon>
        <taxon>Methanobacteriales</taxon>
        <taxon>Methanobacteriaceae</taxon>
        <taxon>Methanobacterium</taxon>
    </lineage>
</organism>
<comment type="similarity">
    <text evidence="2">Belongs to the UPF0173 family.</text>
</comment>
<dbReference type="PANTHER" id="PTHR43546">
    <property type="entry name" value="UPF0173 METAL-DEPENDENT HYDROLASE MJ1163-RELATED"/>
    <property type="match status" value="1"/>
</dbReference>
<protein>
    <recommendedName>
        <fullName evidence="2">UPF0173 metal-dependent hydrolase MCBB_1442</fullName>
    </recommendedName>
</protein>
<dbReference type="PATRIC" id="fig|129848.4.peg.1469"/>
<dbReference type="NCBIfam" id="NF001911">
    <property type="entry name" value="PRK00685.1"/>
    <property type="match status" value="1"/>
</dbReference>
<dbReference type="STRING" id="118062.MCBB_1442"/>
<dbReference type="InterPro" id="IPR050114">
    <property type="entry name" value="UPF0173_UPF0282_UlaG_hydrolase"/>
</dbReference>
<dbReference type="SMART" id="SM00849">
    <property type="entry name" value="Lactamase_B"/>
    <property type="match status" value="1"/>
</dbReference>
<name>A0A1D3L353_9EURY</name>
<dbReference type="Proteomes" id="UP000094707">
    <property type="component" value="Chromosome I"/>
</dbReference>
<dbReference type="Pfam" id="PF13483">
    <property type="entry name" value="Lactamase_B_3"/>
    <property type="match status" value="1"/>
</dbReference>
<dbReference type="HAMAP" id="MF_00457">
    <property type="entry name" value="UPF0173"/>
    <property type="match status" value="1"/>
</dbReference>
<dbReference type="RefSeq" id="WP_071907107.1">
    <property type="nucleotide sequence ID" value="NZ_LT607756.1"/>
</dbReference>
<evidence type="ECO:0000256" key="1">
    <source>
        <dbReference type="ARBA" id="ARBA00022801"/>
    </source>
</evidence>
<accession>A0A1D3L353</accession>
<dbReference type="GO" id="GO:0016787">
    <property type="term" value="F:hydrolase activity"/>
    <property type="evidence" value="ECO:0007669"/>
    <property type="project" value="UniProtKB-UniRule"/>
</dbReference>
<dbReference type="InterPro" id="IPR036866">
    <property type="entry name" value="RibonucZ/Hydroxyglut_hydro"/>
</dbReference>
<evidence type="ECO:0000313" key="5">
    <source>
        <dbReference type="Proteomes" id="UP000094707"/>
    </source>
</evidence>
<keyword evidence="1 2" id="KW-0378">Hydrolase</keyword>
<dbReference type="PANTHER" id="PTHR43546:SF3">
    <property type="entry name" value="UPF0173 METAL-DEPENDENT HYDROLASE MJ1163"/>
    <property type="match status" value="1"/>
</dbReference>
<dbReference type="OrthoDB" id="28313at2157"/>
<feature type="domain" description="Metallo-beta-lactamase" evidence="3">
    <location>
        <begin position="7"/>
        <end position="194"/>
    </location>
</feature>
<dbReference type="EMBL" id="LT607756">
    <property type="protein sequence ID" value="SCG85998.1"/>
    <property type="molecule type" value="Genomic_DNA"/>
</dbReference>
<gene>
    <name evidence="4" type="ORF">MCBB_1442</name>
</gene>
<dbReference type="KEGG" id="mcub:MCBB_1442"/>
<evidence type="ECO:0000256" key="2">
    <source>
        <dbReference type="HAMAP-Rule" id="MF_00457"/>
    </source>
</evidence>
<evidence type="ECO:0000313" key="4">
    <source>
        <dbReference type="EMBL" id="SCG85998.1"/>
    </source>
</evidence>
<sequence length="232" mass="25667">MMIRWLGHSAFQIVTDNNLKILVDPFISNNPSCFVEVEELKADIICVTHGHADHFGDTMELANRTGALVVCNHEVSIYLSKQGFETLGMNIGGTVEVEDIKITMVNAEHSSDMDFIEEVCAGGSAAGFIIELENGRKIYHAGDTGIFSDMKAVINHIYSPDIAMLPIGDRYTMGPFEAAIAAEWLNPEVILPMHYNTYPAIEQNPLEFTDMVRSSNPKVKVVTLQPGESYQE</sequence>
<reference evidence="4 5" key="1">
    <citation type="submission" date="2016-08" db="EMBL/GenBank/DDBJ databases">
        <authorList>
            <person name="Seilhamer J.J."/>
        </authorList>
    </citation>
    <scope>NUCLEOTIDE SEQUENCE [LARGE SCALE GENOMIC DNA]</scope>
    <source>
        <strain evidence="4">Buetzberg</strain>
    </source>
</reference>
<dbReference type="GeneID" id="30412283"/>
<proteinExistence type="inferred from homology"/>
<dbReference type="InterPro" id="IPR001279">
    <property type="entry name" value="Metallo-B-lactamas"/>
</dbReference>